<gene>
    <name evidence="2" type="ORF">KPL81_14765</name>
</gene>
<evidence type="ECO:0000313" key="3">
    <source>
        <dbReference type="Proteomes" id="UP000769617"/>
    </source>
</evidence>
<name>A0ABS6ZQR6_9GAMM</name>
<proteinExistence type="predicted"/>
<organism evidence="2 3">
    <name type="scientific">Billgrantia antri</name>
    <dbReference type="NCBI Taxonomy" id="2846777"/>
    <lineage>
        <taxon>Bacteria</taxon>
        <taxon>Pseudomonadati</taxon>
        <taxon>Pseudomonadota</taxon>
        <taxon>Gammaproteobacteria</taxon>
        <taxon>Oceanospirillales</taxon>
        <taxon>Halomonadaceae</taxon>
        <taxon>Billgrantia</taxon>
    </lineage>
</organism>
<comment type="caution">
    <text evidence="2">The sequence shown here is derived from an EMBL/GenBank/DDBJ whole genome shotgun (WGS) entry which is preliminary data.</text>
</comment>
<dbReference type="RefSeq" id="WP_219792826.1">
    <property type="nucleotide sequence ID" value="NZ_JAHYCA010000005.1"/>
</dbReference>
<feature type="transmembrane region" description="Helical" evidence="1">
    <location>
        <begin position="20"/>
        <end position="37"/>
    </location>
</feature>
<reference evidence="2 3" key="1">
    <citation type="submission" date="2021-07" db="EMBL/GenBank/DDBJ databases">
        <authorList>
            <person name="So Y."/>
        </authorList>
    </citation>
    <scope>NUCLEOTIDE SEQUENCE [LARGE SCALE GENOMIC DNA]</scope>
    <source>
        <strain evidence="2 3">Y3S6</strain>
    </source>
</reference>
<accession>A0ABS6ZQR6</accession>
<sequence>MITLTWKAGSRFLDDKGPSIAIALFAIFMSWVLFWPYGHDLGMSTAVGMEPATAGHEQAPVPVSYGAAERMRLEGDTLAHHPSILDTQNHYCLLLEHLSSGQLEQASVPVSRYATLCDIFTDAARMVGAYDDRLDDRRFLTEPHGFTLHTQGTIQPVGPFYAHGECSEIAARLALMGERPSRCMPYAEIRQSALMRERS</sequence>
<evidence type="ECO:0000313" key="2">
    <source>
        <dbReference type="EMBL" id="MBW6392412.1"/>
    </source>
</evidence>
<keyword evidence="1" id="KW-0472">Membrane</keyword>
<keyword evidence="3" id="KW-1185">Reference proteome</keyword>
<keyword evidence="1" id="KW-1133">Transmembrane helix</keyword>
<dbReference type="Proteomes" id="UP000769617">
    <property type="component" value="Unassembled WGS sequence"/>
</dbReference>
<dbReference type="EMBL" id="JAHYCA010000005">
    <property type="protein sequence ID" value="MBW6392412.1"/>
    <property type="molecule type" value="Genomic_DNA"/>
</dbReference>
<evidence type="ECO:0000256" key="1">
    <source>
        <dbReference type="SAM" id="Phobius"/>
    </source>
</evidence>
<keyword evidence="1" id="KW-0812">Transmembrane</keyword>
<protein>
    <submittedName>
        <fullName evidence="2">Uncharacterized protein</fullName>
    </submittedName>
</protein>